<dbReference type="InterPro" id="IPR019826">
    <property type="entry name" value="Carboxylesterase_B_AS"/>
</dbReference>
<proteinExistence type="inferred from homology"/>
<accession>A0ABQ3NM55</accession>
<dbReference type="PROSITE" id="PS00122">
    <property type="entry name" value="CARBOXYLESTERASE_B_1"/>
    <property type="match status" value="1"/>
</dbReference>
<evidence type="ECO:0000256" key="3">
    <source>
        <dbReference type="RuleBase" id="RU361235"/>
    </source>
</evidence>
<reference evidence="6" key="1">
    <citation type="submission" date="2020-09" db="EMBL/GenBank/DDBJ databases">
        <title>Whole genome shotgun sequence of Streptomyces cinnamonensis NBRC 15873.</title>
        <authorList>
            <person name="Komaki H."/>
            <person name="Tamura T."/>
        </authorList>
    </citation>
    <scope>NUCLEOTIDE SEQUENCE [LARGE SCALE GENOMIC DNA]</scope>
    <source>
        <strain evidence="6">NBRC 15873</strain>
    </source>
</reference>
<sequence>MKRPGNPLSRLPSLRSLLGTTLALAALLASAPSTAAAPAAAAPGGPPRPTVAVAQGALRGQARDGAEEFLGVPYAAPPVGTGRLRAPRPPARWHGVREAIRPAPACLQFSPFGLADPQAVSEDCLYLDVYRPRTARPGARLPVILWMHGGAYSQGTGTQFGGRTMAELTGSVVVSINYRLGQLGYLALPELSRENGLRSGSFGLMDQVEALRWTRENIAAFGGDPGSVTVSGQSAGSGSVCALLAAPSAAGLFHRAVLQSGPCTLLGTPDLAAAEAHARSFAAKAGCSVPAEAAVCLRGASGAALIEAARTLPTQGPASGDGLLPAAPARAIGSGAWNKVPVLIGSTRSEARFFVALTQPRLTAEEYAAQVLAGYGAAGPEVLARYPVAEHGSPYLALSALMTDSTFACHTAWTAQLFASQVPTFVYEFDDPRSPTLAGARVPGLDESNAHSAELAYLHDFTMGERPLAPVQVALGNRMKRYWGAFARFGAPVVPGQAVWPPTGTGTSSGTVLTLHPSATRTTTSFGADHQCAFWRTQPPRPL</sequence>
<dbReference type="InterPro" id="IPR029058">
    <property type="entry name" value="AB_hydrolase_fold"/>
</dbReference>
<dbReference type="EC" id="3.1.1.-" evidence="3"/>
<keyword evidence="2 3" id="KW-0378">Hydrolase</keyword>
<gene>
    <name evidence="5" type="ORF">Scinn_33180</name>
</gene>
<comment type="similarity">
    <text evidence="1 3">Belongs to the type-B carboxylesterase/lipase family.</text>
</comment>
<dbReference type="PROSITE" id="PS00941">
    <property type="entry name" value="CARBOXYLESTERASE_B_2"/>
    <property type="match status" value="1"/>
</dbReference>
<dbReference type="EMBL" id="BNDV01000008">
    <property type="protein sequence ID" value="GHI13855.1"/>
    <property type="molecule type" value="Genomic_DNA"/>
</dbReference>
<name>A0ABQ3NM55_STRVG</name>
<dbReference type="SUPFAM" id="SSF53474">
    <property type="entry name" value="alpha/beta-Hydrolases"/>
    <property type="match status" value="1"/>
</dbReference>
<feature type="chain" id="PRO_5044970248" description="Carboxylic ester hydrolase" evidence="3">
    <location>
        <begin position="36"/>
        <end position="543"/>
    </location>
</feature>
<dbReference type="GeneID" id="86952685"/>
<dbReference type="PANTHER" id="PTHR11559">
    <property type="entry name" value="CARBOXYLESTERASE"/>
    <property type="match status" value="1"/>
</dbReference>
<organism evidence="5 6">
    <name type="scientific">Streptomyces virginiae</name>
    <name type="common">Streptomyces cinnamonensis</name>
    <dbReference type="NCBI Taxonomy" id="1961"/>
    <lineage>
        <taxon>Bacteria</taxon>
        <taxon>Bacillati</taxon>
        <taxon>Actinomycetota</taxon>
        <taxon>Actinomycetes</taxon>
        <taxon>Kitasatosporales</taxon>
        <taxon>Streptomycetaceae</taxon>
        <taxon>Streptomyces</taxon>
    </lineage>
</organism>
<feature type="signal peptide" evidence="3">
    <location>
        <begin position="1"/>
        <end position="35"/>
    </location>
</feature>
<evidence type="ECO:0000256" key="2">
    <source>
        <dbReference type="ARBA" id="ARBA00022801"/>
    </source>
</evidence>
<evidence type="ECO:0000313" key="6">
    <source>
        <dbReference type="Proteomes" id="UP000660554"/>
    </source>
</evidence>
<dbReference type="InterPro" id="IPR002018">
    <property type="entry name" value="CarbesteraseB"/>
</dbReference>
<protein>
    <recommendedName>
        <fullName evidence="3">Carboxylic ester hydrolase</fullName>
        <ecNumber evidence="3">3.1.1.-</ecNumber>
    </recommendedName>
</protein>
<dbReference type="RefSeq" id="WP_191869809.1">
    <property type="nucleotide sequence ID" value="NZ_BMRU01000036.1"/>
</dbReference>
<evidence type="ECO:0000256" key="1">
    <source>
        <dbReference type="ARBA" id="ARBA00005964"/>
    </source>
</evidence>
<dbReference type="Proteomes" id="UP000660554">
    <property type="component" value="Unassembled WGS sequence"/>
</dbReference>
<evidence type="ECO:0000313" key="5">
    <source>
        <dbReference type="EMBL" id="GHI13855.1"/>
    </source>
</evidence>
<dbReference type="InterPro" id="IPR050309">
    <property type="entry name" value="Type-B_Carboxylest/Lipase"/>
</dbReference>
<dbReference type="GO" id="GO:0016787">
    <property type="term" value="F:hydrolase activity"/>
    <property type="evidence" value="ECO:0007669"/>
    <property type="project" value="UniProtKB-KW"/>
</dbReference>
<keyword evidence="6" id="KW-1185">Reference proteome</keyword>
<keyword evidence="3" id="KW-0732">Signal</keyword>
<dbReference type="Pfam" id="PF00135">
    <property type="entry name" value="COesterase"/>
    <property type="match status" value="1"/>
</dbReference>
<dbReference type="PROSITE" id="PS51318">
    <property type="entry name" value="TAT"/>
    <property type="match status" value="1"/>
</dbReference>
<dbReference type="InterPro" id="IPR019819">
    <property type="entry name" value="Carboxylesterase_B_CS"/>
</dbReference>
<dbReference type="InterPro" id="IPR006311">
    <property type="entry name" value="TAT_signal"/>
</dbReference>
<dbReference type="Gene3D" id="3.40.50.1820">
    <property type="entry name" value="alpha/beta hydrolase"/>
    <property type="match status" value="1"/>
</dbReference>
<feature type="domain" description="Carboxylesterase type B" evidence="4">
    <location>
        <begin position="49"/>
        <end position="535"/>
    </location>
</feature>
<comment type="caution">
    <text evidence="5">The sequence shown here is derived from an EMBL/GenBank/DDBJ whole genome shotgun (WGS) entry which is preliminary data.</text>
</comment>
<evidence type="ECO:0000259" key="4">
    <source>
        <dbReference type="Pfam" id="PF00135"/>
    </source>
</evidence>